<dbReference type="PANTHER" id="PTHR26392:SF92">
    <property type="entry name" value="PROTEIN KINASE DOMAIN-CONTAINING PROTEIN"/>
    <property type="match status" value="1"/>
</dbReference>
<dbReference type="InterPro" id="IPR045063">
    <property type="entry name" value="Dynamin_N"/>
</dbReference>
<dbReference type="InParanoid" id="A0A2R2MSL5"/>
<dbReference type="Pfam" id="PF00350">
    <property type="entry name" value="Dynamin_N"/>
    <property type="match status" value="1"/>
</dbReference>
<protein>
    <submittedName>
        <fullName evidence="4">Uncharacterized protein LOC106180056</fullName>
    </submittedName>
</protein>
<keyword evidence="3" id="KW-1185">Reference proteome</keyword>
<evidence type="ECO:0000313" key="3">
    <source>
        <dbReference type="Proteomes" id="UP000085678"/>
    </source>
</evidence>
<dbReference type="SUPFAM" id="SSF52540">
    <property type="entry name" value="P-loop containing nucleoside triphosphate hydrolases"/>
    <property type="match status" value="1"/>
</dbReference>
<name>A0A2R2MSL5_LINAN</name>
<dbReference type="KEGG" id="lak:106180056"/>
<evidence type="ECO:0000313" key="4">
    <source>
        <dbReference type="RefSeq" id="XP_023933260.1"/>
    </source>
</evidence>
<reference evidence="4" key="1">
    <citation type="submission" date="2025-08" db="UniProtKB">
        <authorList>
            <consortium name="RefSeq"/>
        </authorList>
    </citation>
    <scope>IDENTIFICATION</scope>
    <source>
        <tissue evidence="4">Gonads</tissue>
    </source>
</reference>
<dbReference type="InterPro" id="IPR027417">
    <property type="entry name" value="P-loop_NTPase"/>
</dbReference>
<dbReference type="RefSeq" id="XP_023933260.1">
    <property type="nucleotide sequence ID" value="XM_024077492.1"/>
</dbReference>
<keyword evidence="1" id="KW-0175">Coiled coil</keyword>
<evidence type="ECO:0000256" key="1">
    <source>
        <dbReference type="SAM" id="Coils"/>
    </source>
</evidence>
<dbReference type="OrthoDB" id="5981483at2759"/>
<dbReference type="PANTHER" id="PTHR26392">
    <property type="entry name" value="MITOGEN-ACTIVATED PROTEIN KINASE KINASE KINASE 7-RELATED"/>
    <property type="match status" value="1"/>
</dbReference>
<evidence type="ECO:0000259" key="2">
    <source>
        <dbReference type="Pfam" id="PF00350"/>
    </source>
</evidence>
<dbReference type="GeneID" id="106180056"/>
<feature type="domain" description="Dynamin N-terminal" evidence="2">
    <location>
        <begin position="141"/>
        <end position="283"/>
    </location>
</feature>
<dbReference type="STRING" id="7574.A0A2R2MSL5"/>
<feature type="coiled-coil region" evidence="1">
    <location>
        <begin position="418"/>
        <end position="452"/>
    </location>
</feature>
<dbReference type="Proteomes" id="UP000085678">
    <property type="component" value="Unplaced"/>
</dbReference>
<proteinExistence type="predicted"/>
<accession>A0A2R2MSL5</accession>
<sequence>MYLNEVKFELKHKMADQSDGMSFKYTVEDVQRLTSITGAMDFCEFHEIDYGDLETMDDIKNLLLFKLKKQTARLPASTMMKKLIDEDIKKRQELSRVYGKLREFMNKVDDKLKLQVETAIPNCIAKITQYNHELVKDECPILVAGETSAGKSSLLNLLLGEEVLPYSLLSTTSTLCQLKNDDRKRAVVHLMEPDPTTGRETIEFDLKKTGDSSIQDQLQEYANSKERGADTYKFIEIFWPIPLLQGNVFIVDSPGVGENEFMNKVVMDYLPKAFAFIYVINSGNAGGVQEGRLEKLLKILTDPKDRDQLQMFDPESAIFVFNKWDQVPPDEEEEVRKKTLEKLMRCWQGLTEKQVFYLSVTEAFRNLRAGAGFTEGYQKLLDGIQELVPKSLQTKLTKHHKWIEFFVGRLTYVIRTKIMNARRTMQEKQEKKEEITKRLDKLQRTSDDVLLKMTNTLDDRIEKIVDGLHQFLSSPSTMERLNEWNTAELPDVKINAFVSSRKSPLFHDRESGFRKQTKNWQES</sequence>
<gene>
    <name evidence="4" type="primary">LOC106180056</name>
</gene>
<dbReference type="AlphaFoldDB" id="A0A2R2MSL5"/>
<dbReference type="Gene3D" id="3.40.50.300">
    <property type="entry name" value="P-loop containing nucleotide triphosphate hydrolases"/>
    <property type="match status" value="1"/>
</dbReference>
<organism evidence="3 4">
    <name type="scientific">Lingula anatina</name>
    <name type="common">Brachiopod</name>
    <name type="synonym">Lingula unguis</name>
    <dbReference type="NCBI Taxonomy" id="7574"/>
    <lineage>
        <taxon>Eukaryota</taxon>
        <taxon>Metazoa</taxon>
        <taxon>Spiralia</taxon>
        <taxon>Lophotrochozoa</taxon>
        <taxon>Brachiopoda</taxon>
        <taxon>Linguliformea</taxon>
        <taxon>Lingulata</taxon>
        <taxon>Lingulida</taxon>
        <taxon>Linguloidea</taxon>
        <taxon>Lingulidae</taxon>
        <taxon>Lingula</taxon>
    </lineage>
</organism>